<dbReference type="GO" id="GO:0048284">
    <property type="term" value="P:organelle fusion"/>
    <property type="evidence" value="ECO:0007669"/>
    <property type="project" value="TreeGrafter"/>
</dbReference>
<dbReference type="EMBL" id="OE001372">
    <property type="protein sequence ID" value="CAD7456680.1"/>
    <property type="molecule type" value="Genomic_DNA"/>
</dbReference>
<feature type="compositionally biased region" description="Acidic residues" evidence="13">
    <location>
        <begin position="1149"/>
        <end position="1164"/>
    </location>
</feature>
<feature type="domain" description="RING-type" evidence="14">
    <location>
        <begin position="893"/>
        <end position="931"/>
    </location>
</feature>
<dbReference type="PIRSF" id="PIRSF007860">
    <property type="entry name" value="VPS11"/>
    <property type="match status" value="1"/>
</dbReference>
<dbReference type="InterPro" id="IPR057307">
    <property type="entry name" value="PEP5_VPS11_N"/>
</dbReference>
<organism evidence="15">
    <name type="scientific">Timema tahoe</name>
    <dbReference type="NCBI Taxonomy" id="61484"/>
    <lineage>
        <taxon>Eukaryota</taxon>
        <taxon>Metazoa</taxon>
        <taxon>Ecdysozoa</taxon>
        <taxon>Arthropoda</taxon>
        <taxon>Hexapoda</taxon>
        <taxon>Insecta</taxon>
        <taxon>Pterygota</taxon>
        <taxon>Neoptera</taxon>
        <taxon>Polyneoptera</taxon>
        <taxon>Phasmatodea</taxon>
        <taxon>Timematodea</taxon>
        <taxon>Timematoidea</taxon>
        <taxon>Timematidae</taxon>
        <taxon>Timema</taxon>
    </lineage>
</organism>
<keyword evidence="9" id="KW-0472">Membrane</keyword>
<dbReference type="GO" id="GO:0008270">
    <property type="term" value="F:zinc ion binding"/>
    <property type="evidence" value="ECO:0007669"/>
    <property type="project" value="UniProtKB-KW"/>
</dbReference>
<evidence type="ECO:0000256" key="5">
    <source>
        <dbReference type="ARBA" id="ARBA00022723"/>
    </source>
</evidence>
<feature type="compositionally biased region" description="Basic and acidic residues" evidence="13">
    <location>
        <begin position="1077"/>
        <end position="1089"/>
    </location>
</feature>
<dbReference type="GO" id="GO:0007033">
    <property type="term" value="P:vacuole organization"/>
    <property type="evidence" value="ECO:0007669"/>
    <property type="project" value="TreeGrafter"/>
</dbReference>
<dbReference type="InterPro" id="IPR011990">
    <property type="entry name" value="TPR-like_helical_dom_sf"/>
</dbReference>
<evidence type="ECO:0000256" key="3">
    <source>
        <dbReference type="ARBA" id="ARBA00007070"/>
    </source>
</evidence>
<dbReference type="GO" id="GO:0006886">
    <property type="term" value="P:intracellular protein transport"/>
    <property type="evidence" value="ECO:0007669"/>
    <property type="project" value="UniProtKB-UniRule"/>
</dbReference>
<keyword evidence="10" id="KW-0458">Lysosome</keyword>
<name>A0A7R9IEB2_9NEOP</name>
<proteinExistence type="inferred from homology"/>
<accession>A0A7R9IEB2</accession>
<dbReference type="Gene3D" id="3.30.40.10">
    <property type="entry name" value="Zinc/RING finger domain, C3HC4 (zinc finger)"/>
    <property type="match status" value="1"/>
</dbReference>
<keyword evidence="4" id="KW-0813">Transport</keyword>
<evidence type="ECO:0000256" key="11">
    <source>
        <dbReference type="PROSITE-ProRule" id="PRU00175"/>
    </source>
</evidence>
<dbReference type="InterPro" id="IPR013083">
    <property type="entry name" value="Znf_RING/FYVE/PHD"/>
</dbReference>
<dbReference type="PROSITE" id="PS50089">
    <property type="entry name" value="ZF_RING_2"/>
    <property type="match status" value="1"/>
</dbReference>
<dbReference type="GO" id="GO:0007032">
    <property type="term" value="P:endosome organization"/>
    <property type="evidence" value="ECO:0007669"/>
    <property type="project" value="TreeGrafter"/>
</dbReference>
<evidence type="ECO:0000256" key="4">
    <source>
        <dbReference type="ARBA" id="ARBA00022448"/>
    </source>
</evidence>
<keyword evidence="7" id="KW-0862">Zinc</keyword>
<dbReference type="PANTHER" id="PTHR23323:SF24">
    <property type="entry name" value="VACUOLAR PROTEIN SORTING-ASSOCIATED PROTEIN 11 HOMOLOG"/>
    <property type="match status" value="1"/>
</dbReference>
<dbReference type="InterPro" id="IPR001841">
    <property type="entry name" value="Znf_RING"/>
</dbReference>
<dbReference type="GO" id="GO:0006904">
    <property type="term" value="P:vesicle docking involved in exocytosis"/>
    <property type="evidence" value="ECO:0007669"/>
    <property type="project" value="TreeGrafter"/>
</dbReference>
<dbReference type="Pfam" id="PF23356">
    <property type="entry name" value="TPR_PEP5_VPS11"/>
    <property type="match status" value="1"/>
</dbReference>
<dbReference type="Gene3D" id="1.25.40.10">
    <property type="entry name" value="Tetratricopeptide repeat domain"/>
    <property type="match status" value="1"/>
</dbReference>
<dbReference type="GO" id="GO:0031902">
    <property type="term" value="C:late endosome membrane"/>
    <property type="evidence" value="ECO:0007669"/>
    <property type="project" value="UniProtKB-SubCell"/>
</dbReference>
<protein>
    <recommendedName>
        <fullName evidence="14">RING-type domain-containing protein</fullName>
    </recommendedName>
</protein>
<dbReference type="SUPFAM" id="SSF50978">
    <property type="entry name" value="WD40 repeat-like"/>
    <property type="match status" value="1"/>
</dbReference>
<evidence type="ECO:0000256" key="2">
    <source>
        <dbReference type="ARBA" id="ARBA00004492"/>
    </source>
</evidence>
<evidence type="ECO:0000259" key="14">
    <source>
        <dbReference type="PROSITE" id="PS50089"/>
    </source>
</evidence>
<keyword evidence="5" id="KW-0479">Metal-binding</keyword>
<dbReference type="Pfam" id="PF12451">
    <property type="entry name" value="VPS11_C"/>
    <property type="match status" value="1"/>
</dbReference>
<keyword evidence="6 11" id="KW-0863">Zinc-finger</keyword>
<evidence type="ECO:0000256" key="6">
    <source>
        <dbReference type="ARBA" id="ARBA00022771"/>
    </source>
</evidence>
<evidence type="ECO:0000256" key="9">
    <source>
        <dbReference type="ARBA" id="ARBA00023136"/>
    </source>
</evidence>
<feature type="region of interest" description="Disordered" evidence="13">
    <location>
        <begin position="1058"/>
        <end position="1172"/>
    </location>
</feature>
<dbReference type="SUPFAM" id="SSF57850">
    <property type="entry name" value="RING/U-box"/>
    <property type="match status" value="1"/>
</dbReference>
<reference evidence="15" key="1">
    <citation type="submission" date="2020-11" db="EMBL/GenBank/DDBJ databases">
        <authorList>
            <person name="Tran Van P."/>
        </authorList>
    </citation>
    <scope>NUCLEOTIDE SEQUENCE</scope>
</reference>
<dbReference type="Gene3D" id="2.130.10.10">
    <property type="entry name" value="YVTN repeat-like/Quinoprotein amine dehydrogenase"/>
    <property type="match status" value="1"/>
</dbReference>
<evidence type="ECO:0000256" key="13">
    <source>
        <dbReference type="SAM" id="MobiDB-lite"/>
    </source>
</evidence>
<dbReference type="Pfam" id="PF23341">
    <property type="entry name" value="PEP5_VPS11_N"/>
    <property type="match status" value="1"/>
</dbReference>
<dbReference type="InterPro" id="IPR057308">
    <property type="entry name" value="CHCR_PEP5_VPS11"/>
</dbReference>
<dbReference type="GO" id="GO:0030674">
    <property type="term" value="F:protein-macromolecule adaptor activity"/>
    <property type="evidence" value="ECO:0007669"/>
    <property type="project" value="TreeGrafter"/>
</dbReference>
<sequence>MGYFKCHCSMDVKVGVATSGHGNLVFGDSEGNIHLVNRSFQVTTFRAYELNIILIEQLRHTALIVTIGEDEPGVNPLIKVWNLEKQDKHGNPTCVRISRAIPNNKPTPATALCVHDNLNLMAVGFHDGSIVLFRGDVCRERTNKQKVLKDGSVPVTGLAFKTTAKFLYLYVSTTSSVVLFNITVKDKEIKVHLDGLGCTKRCSVLAETVQDANFMIGRDDVRLFLYFKVTTLYGRGPCYAVEGQKVLLQWFRSYLVIVAKEDKNMSRSSSTITTSTTRIDVILDEASNICAATTLEIDCFFEEKRAKKRKRLTLEESEDTVLTGKQRFSMFEYKIVGLVVECKFDTILIFALSEPAERDKHMVTVLDIQNKFLVFSAPIKEVRAVLVEWGTIYILGGDHRVFQLSEKDLQSKLTLLFKKNLYDVSIRIAKSQQYDAEGLVDMFRQYGDHLYTKGDHTAAVDQYIKTIGKLEPSYVIRKYLDSQHIDQLTTYLQALHKHGLATEDHTTLLLNCYTKQGKPEKLKEFIMTRDREVDFDVEIAIKVCRQASSEDALMLAKKHGLHDWYLKIQIEDKENYKEALDYISCLEFEEAEANMKRYGNVLIQNAPEESTEFLKKLCTEYRPSNKPLVDVSMLDGSTAPSVDRASPEDFIHLFLNNSERLVEFLEHLVKVQPRWSALVYNTLIEHYLHVWSSLEDAVSRGQCEQKIVRLLQNSEANYDKDQTLILCQVHNFRSGILYLYEESKLYQHIVQYHIRQRDYKAVVASCRRFGHQDPNLWVQALWSCAKNSDMPSDLLAEILSVIGDTQHTCTADFSQTEKQRLLSPLLVVDALSHSGTATVGEVRNYLLSVLHSEHELTEQEQQLSLKYRQETDKIRDKIKDIQTSAIIFQGSRCSACNHQLELPSIHFLCQHSYHQHCFQSYAENENECPACLPENKKILDVIRSQKYSHIHTHGKEMRKVPALVWKDNQKHIFDCWLVRLQEQSRDLHETFHSQLERADDGFSLVADYFGRGVFNKLTVVTNSTVISAPSKSVESSVLPSSSYGPGAEARLRQAEGKLNTNLPDYMRHSTVGPPSEGRMRLEENKRSEHQYSTSLEANIISAPRPLVTLPSPRSSPARGTPAPSKQVSNPGNPFGEDVDYDESKNPFAVDDDAVNPFEDEDDDYDKNLNPFA</sequence>
<dbReference type="InterPro" id="IPR016528">
    <property type="entry name" value="VPS11"/>
</dbReference>
<evidence type="ECO:0000256" key="7">
    <source>
        <dbReference type="ARBA" id="ARBA00022833"/>
    </source>
</evidence>
<evidence type="ECO:0000256" key="8">
    <source>
        <dbReference type="ARBA" id="ARBA00022927"/>
    </source>
</evidence>
<evidence type="ECO:0000256" key="12">
    <source>
        <dbReference type="PROSITE-ProRule" id="PRU01006"/>
    </source>
</evidence>
<evidence type="ECO:0000256" key="1">
    <source>
        <dbReference type="ARBA" id="ARBA00004371"/>
    </source>
</evidence>
<dbReference type="GO" id="GO:0005764">
    <property type="term" value="C:lysosome"/>
    <property type="evidence" value="ECO:0007669"/>
    <property type="project" value="UniProtKB-SubCell"/>
</dbReference>
<feature type="repeat" description="CHCR" evidence="12">
    <location>
        <begin position="635"/>
        <end position="793"/>
    </location>
</feature>
<dbReference type="InterPro" id="IPR024763">
    <property type="entry name" value="VPS11_C"/>
</dbReference>
<dbReference type="InterPro" id="IPR015943">
    <property type="entry name" value="WD40/YVTN_repeat-like_dom_sf"/>
</dbReference>
<dbReference type="GO" id="GO:0030897">
    <property type="term" value="C:HOPS complex"/>
    <property type="evidence" value="ECO:0007669"/>
    <property type="project" value="TreeGrafter"/>
</dbReference>
<dbReference type="PANTHER" id="PTHR23323">
    <property type="entry name" value="VACUOLAR PROTEIN SORTING-ASSOCIATED PROTEIN"/>
    <property type="match status" value="1"/>
</dbReference>
<dbReference type="PROSITE" id="PS50236">
    <property type="entry name" value="CHCR"/>
    <property type="match status" value="2"/>
</dbReference>
<dbReference type="InterPro" id="IPR000547">
    <property type="entry name" value="Clathrin_H-chain/VPS_repeat"/>
</dbReference>
<dbReference type="InterPro" id="IPR036322">
    <property type="entry name" value="WD40_repeat_dom_sf"/>
</dbReference>
<evidence type="ECO:0000313" key="15">
    <source>
        <dbReference type="EMBL" id="CAD7456680.1"/>
    </source>
</evidence>
<comment type="similarity">
    <text evidence="3">Belongs to the VPS11 family.</text>
</comment>
<feature type="repeat" description="CHCR" evidence="12">
    <location>
        <begin position="463"/>
        <end position="611"/>
    </location>
</feature>
<evidence type="ECO:0000256" key="10">
    <source>
        <dbReference type="ARBA" id="ARBA00023228"/>
    </source>
</evidence>
<keyword evidence="8" id="KW-0653">Protein transport</keyword>
<dbReference type="CDD" id="cd16688">
    <property type="entry name" value="RING-H2_Vps11"/>
    <property type="match status" value="1"/>
</dbReference>
<comment type="subcellular location">
    <subcellularLocation>
        <location evidence="2">Late endosome membrane</location>
        <topology evidence="2">Peripheral membrane protein</topology>
        <orientation evidence="2">Cytoplasmic side</orientation>
    </subcellularLocation>
    <subcellularLocation>
        <location evidence="1">Lysosome</location>
    </subcellularLocation>
</comment>
<dbReference type="AlphaFoldDB" id="A0A7R9IEB2"/>
<gene>
    <name evidence="15" type="ORF">TTEB3V08_LOCUS4703</name>
</gene>